<dbReference type="EC" id="3.1.21.-" evidence="5"/>
<dbReference type="EMBL" id="JBHSGT010000014">
    <property type="protein sequence ID" value="MFC4709421.1"/>
    <property type="molecule type" value="Genomic_DNA"/>
</dbReference>
<evidence type="ECO:0000313" key="5">
    <source>
        <dbReference type="EMBL" id="MFC4709421.1"/>
    </source>
</evidence>
<dbReference type="InterPro" id="IPR052021">
    <property type="entry name" value="Type-I_RS_S_subunit"/>
</dbReference>
<evidence type="ECO:0000256" key="3">
    <source>
        <dbReference type="ARBA" id="ARBA00023125"/>
    </source>
</evidence>
<accession>A0ABV9M2T2</accession>
<evidence type="ECO:0000313" key="6">
    <source>
        <dbReference type="Proteomes" id="UP001596026"/>
    </source>
</evidence>
<keyword evidence="5" id="KW-0378">Hydrolase</keyword>
<proteinExistence type="inferred from homology"/>
<evidence type="ECO:0000256" key="1">
    <source>
        <dbReference type="ARBA" id="ARBA00010923"/>
    </source>
</evidence>
<name>A0ABV9M2T2_9ENTE</name>
<dbReference type="Pfam" id="PF01420">
    <property type="entry name" value="Methylase_S"/>
    <property type="match status" value="1"/>
</dbReference>
<dbReference type="Proteomes" id="UP001596026">
    <property type="component" value="Unassembled WGS sequence"/>
</dbReference>
<gene>
    <name evidence="5" type="ORF">ACFO3L_02090</name>
</gene>
<dbReference type="InterPro" id="IPR044946">
    <property type="entry name" value="Restrct_endonuc_typeI_TRD_sf"/>
</dbReference>
<comment type="caution">
    <text evidence="5">The sequence shown here is derived from an EMBL/GenBank/DDBJ whole genome shotgun (WGS) entry which is preliminary data.</text>
</comment>
<evidence type="ECO:0000259" key="4">
    <source>
        <dbReference type="Pfam" id="PF01420"/>
    </source>
</evidence>
<protein>
    <submittedName>
        <fullName evidence="5">Restriction endonuclease subunit S</fullName>
        <ecNumber evidence="5">3.1.21.-</ecNumber>
    </submittedName>
</protein>
<comment type="similarity">
    <text evidence="1">Belongs to the type-I restriction system S methylase family.</text>
</comment>
<dbReference type="PANTHER" id="PTHR30408:SF13">
    <property type="entry name" value="TYPE I RESTRICTION ENZYME HINDI SPECIFICITY SUBUNIT"/>
    <property type="match status" value="1"/>
</dbReference>
<dbReference type="GO" id="GO:0016787">
    <property type="term" value="F:hydrolase activity"/>
    <property type="evidence" value="ECO:0007669"/>
    <property type="project" value="UniProtKB-KW"/>
</dbReference>
<keyword evidence="5" id="KW-0255">Endonuclease</keyword>
<evidence type="ECO:0000256" key="2">
    <source>
        <dbReference type="ARBA" id="ARBA00022747"/>
    </source>
</evidence>
<organism evidence="5 6">
    <name type="scientific">Enterococcus eurekensis</name>
    <dbReference type="NCBI Taxonomy" id="1159753"/>
    <lineage>
        <taxon>Bacteria</taxon>
        <taxon>Bacillati</taxon>
        <taxon>Bacillota</taxon>
        <taxon>Bacilli</taxon>
        <taxon>Lactobacillales</taxon>
        <taxon>Enterococcaceae</taxon>
        <taxon>Enterococcus</taxon>
    </lineage>
</organism>
<dbReference type="RefSeq" id="WP_379963338.1">
    <property type="nucleotide sequence ID" value="NZ_JBHSGT010000014.1"/>
</dbReference>
<keyword evidence="6" id="KW-1185">Reference proteome</keyword>
<dbReference type="SUPFAM" id="SSF116734">
    <property type="entry name" value="DNA methylase specificity domain"/>
    <property type="match status" value="1"/>
</dbReference>
<keyword evidence="2" id="KW-0680">Restriction system</keyword>
<sequence>MTEQWERIKLKDIIQTNVNTYSLAEKWDFVNYLDTGNLTEDEVDEYQHIIVEKNKLPSRARRKVKLNDILYSTVRPNQLHYGIVKNIVPNMLVSTGFTVITVDELKADSEFVYYFLTQNKVTEILHSIGEQSTSAYPSIKPSDIENLEIILPRLDTQRKIARILRVLDNKIENNKKLNHHLVA</sequence>
<reference evidence="6" key="1">
    <citation type="journal article" date="2019" name="Int. J. Syst. Evol. Microbiol.">
        <title>The Global Catalogue of Microorganisms (GCM) 10K type strain sequencing project: providing services to taxonomists for standard genome sequencing and annotation.</title>
        <authorList>
            <consortium name="The Broad Institute Genomics Platform"/>
            <consortium name="The Broad Institute Genome Sequencing Center for Infectious Disease"/>
            <person name="Wu L."/>
            <person name="Ma J."/>
        </authorList>
    </citation>
    <scope>NUCLEOTIDE SEQUENCE [LARGE SCALE GENOMIC DNA]</scope>
    <source>
        <strain evidence="6">CGMCC 1.19061</strain>
    </source>
</reference>
<keyword evidence="5" id="KW-0540">Nuclease</keyword>
<dbReference type="GO" id="GO:0004519">
    <property type="term" value="F:endonuclease activity"/>
    <property type="evidence" value="ECO:0007669"/>
    <property type="project" value="UniProtKB-KW"/>
</dbReference>
<dbReference type="Gene3D" id="3.90.220.20">
    <property type="entry name" value="DNA methylase specificity domains"/>
    <property type="match status" value="1"/>
</dbReference>
<dbReference type="PANTHER" id="PTHR30408">
    <property type="entry name" value="TYPE-1 RESTRICTION ENZYME ECOKI SPECIFICITY PROTEIN"/>
    <property type="match status" value="1"/>
</dbReference>
<dbReference type="InterPro" id="IPR000055">
    <property type="entry name" value="Restrct_endonuc_typeI_TRD"/>
</dbReference>
<keyword evidence="3" id="KW-0238">DNA-binding</keyword>
<feature type="domain" description="Type I restriction modification DNA specificity" evidence="4">
    <location>
        <begin position="3"/>
        <end position="179"/>
    </location>
</feature>